<accession>Q6FFP3</accession>
<proteinExistence type="inferred from homology"/>
<feature type="transmembrane region" description="Helical" evidence="8">
    <location>
        <begin position="161"/>
        <end position="181"/>
    </location>
</feature>
<keyword evidence="7 8" id="KW-0472">Membrane</keyword>
<dbReference type="eggNOG" id="COG0730">
    <property type="taxonomic scope" value="Bacteria"/>
</dbReference>
<dbReference type="GO" id="GO:0005886">
    <property type="term" value="C:plasma membrane"/>
    <property type="evidence" value="ECO:0007669"/>
    <property type="project" value="UniProtKB-SubCell"/>
</dbReference>
<dbReference type="Pfam" id="PF01925">
    <property type="entry name" value="TauE"/>
    <property type="match status" value="1"/>
</dbReference>
<keyword evidence="4 8" id="KW-1003">Cell membrane</keyword>
<evidence type="ECO:0000256" key="2">
    <source>
        <dbReference type="ARBA" id="ARBA00009142"/>
    </source>
</evidence>
<keyword evidence="5 8" id="KW-0812">Transmembrane</keyword>
<evidence type="ECO:0000256" key="4">
    <source>
        <dbReference type="ARBA" id="ARBA00022475"/>
    </source>
</evidence>
<feature type="transmembrane region" description="Helical" evidence="8">
    <location>
        <begin position="187"/>
        <end position="205"/>
    </location>
</feature>
<feature type="transmembrane region" description="Helical" evidence="8">
    <location>
        <begin position="98"/>
        <end position="116"/>
    </location>
</feature>
<sequence length="240" mass="25976">MMNFEVISLISLAVLLGAFIQATCGMGFALIVVPVISLLNPESLPVTVLLLMLPLNAYVAWREWSALDKKGAVWIGAGRFVGTFGGIAILSILSMKSLSIFIGLSTIFAAVVTWFIPPFNPNQKAYIGAGLITGITETTTGIGGPPLALTYQHRPIAEMRATVAISFLFGEIISLIFLAISGHIHPYLMFSTLFFLPALILGSLLSQFIHNSINQKYMRLFVQIFALSSSLLLIVKALSQ</sequence>
<feature type="transmembrane region" description="Helical" evidence="8">
    <location>
        <begin position="217"/>
        <end position="238"/>
    </location>
</feature>
<dbReference type="STRING" id="202950.GCA_001485005_01875"/>
<evidence type="ECO:0000313" key="10">
    <source>
        <dbReference type="Proteomes" id="UP000000430"/>
    </source>
</evidence>
<evidence type="ECO:0000256" key="6">
    <source>
        <dbReference type="ARBA" id="ARBA00022989"/>
    </source>
</evidence>
<dbReference type="PANTHER" id="PTHR30269">
    <property type="entry name" value="TRANSMEMBRANE PROTEIN YFCA"/>
    <property type="match status" value="1"/>
</dbReference>
<dbReference type="InterPro" id="IPR002781">
    <property type="entry name" value="TM_pro_TauE-like"/>
</dbReference>
<feature type="transmembrane region" description="Helical" evidence="8">
    <location>
        <begin position="73"/>
        <end position="92"/>
    </location>
</feature>
<evidence type="ECO:0000256" key="5">
    <source>
        <dbReference type="ARBA" id="ARBA00022692"/>
    </source>
</evidence>
<dbReference type="HOGENOM" id="CLU_054750_2_0_6"/>
<comment type="similarity">
    <text evidence="2 8">Belongs to the 4-toluene sulfonate uptake permease (TSUP) (TC 2.A.102) family.</text>
</comment>
<organism evidence="9 10">
    <name type="scientific">Acinetobacter baylyi (strain ATCC 33305 / BD413 / ADP1)</name>
    <dbReference type="NCBI Taxonomy" id="62977"/>
    <lineage>
        <taxon>Bacteria</taxon>
        <taxon>Pseudomonadati</taxon>
        <taxon>Pseudomonadota</taxon>
        <taxon>Gammaproteobacteria</taxon>
        <taxon>Moraxellales</taxon>
        <taxon>Moraxellaceae</taxon>
        <taxon>Acinetobacter</taxon>
    </lineage>
</organism>
<dbReference type="EMBL" id="CR543861">
    <property type="protein sequence ID" value="CAG67114.1"/>
    <property type="molecule type" value="Genomic_DNA"/>
</dbReference>
<dbReference type="KEGG" id="aci:ACIAD0138"/>
<comment type="subcellular location">
    <subcellularLocation>
        <location evidence="1 8">Cell membrane</location>
        <topology evidence="1 8">Multi-pass membrane protein</topology>
    </subcellularLocation>
</comment>
<feature type="transmembrane region" description="Helical" evidence="8">
    <location>
        <begin position="12"/>
        <end position="37"/>
    </location>
</feature>
<gene>
    <name evidence="9" type="ordered locus">ACIAD0138</name>
</gene>
<evidence type="ECO:0000313" key="9">
    <source>
        <dbReference type="EMBL" id="CAG67114.1"/>
    </source>
</evidence>
<dbReference type="InterPro" id="IPR052017">
    <property type="entry name" value="TSUP"/>
</dbReference>
<keyword evidence="3" id="KW-0813">Transport</keyword>
<protein>
    <recommendedName>
        <fullName evidence="8">Probable membrane transporter protein</fullName>
    </recommendedName>
</protein>
<dbReference type="PANTHER" id="PTHR30269:SF37">
    <property type="entry name" value="MEMBRANE TRANSPORTER PROTEIN"/>
    <property type="match status" value="1"/>
</dbReference>
<evidence type="ECO:0000256" key="3">
    <source>
        <dbReference type="ARBA" id="ARBA00022448"/>
    </source>
</evidence>
<feature type="transmembrane region" description="Helical" evidence="8">
    <location>
        <begin position="43"/>
        <end position="61"/>
    </location>
</feature>
<evidence type="ECO:0000256" key="1">
    <source>
        <dbReference type="ARBA" id="ARBA00004651"/>
    </source>
</evidence>
<name>Q6FFP3_ACIAD</name>
<evidence type="ECO:0000256" key="8">
    <source>
        <dbReference type="RuleBase" id="RU363041"/>
    </source>
</evidence>
<evidence type="ECO:0000256" key="7">
    <source>
        <dbReference type="ARBA" id="ARBA00023136"/>
    </source>
</evidence>
<keyword evidence="6 8" id="KW-1133">Transmembrane helix</keyword>
<reference evidence="9 10" key="1">
    <citation type="journal article" date="2004" name="Nucleic Acids Res.">
        <title>Unique features revealed by the genome sequence of Acinetobacter sp. ADP1, a versatile and naturally transformation competent bacterium.</title>
        <authorList>
            <person name="Barbe V."/>
            <person name="Vallenet D."/>
            <person name="Fonknechten N."/>
            <person name="Kreimeyer A."/>
            <person name="Oztas S."/>
            <person name="Labarre L."/>
            <person name="Cruveiller S."/>
            <person name="Robert C."/>
            <person name="Duprat S."/>
            <person name="Wincker P."/>
            <person name="Ornston L.N."/>
            <person name="Weissenbach J."/>
            <person name="Marliere P."/>
            <person name="Cohen G.N."/>
            <person name="Medigue C."/>
        </authorList>
    </citation>
    <scope>NUCLEOTIDE SEQUENCE [LARGE SCALE GENOMIC DNA]</scope>
    <source>
        <strain evidence="10">ATCC 33305 / BD413 / ADP1</strain>
    </source>
</reference>
<dbReference type="AlphaFoldDB" id="Q6FFP3"/>
<dbReference type="Proteomes" id="UP000000430">
    <property type="component" value="Chromosome"/>
</dbReference>